<organism evidence="5">
    <name type="scientific">Centruroides hentzi</name>
    <dbReference type="NCBI Taxonomy" id="88313"/>
    <lineage>
        <taxon>Eukaryota</taxon>
        <taxon>Metazoa</taxon>
        <taxon>Ecdysozoa</taxon>
        <taxon>Arthropoda</taxon>
        <taxon>Chelicerata</taxon>
        <taxon>Arachnida</taxon>
        <taxon>Scorpiones</taxon>
        <taxon>Buthida</taxon>
        <taxon>Buthoidea</taxon>
        <taxon>Buthidae</taxon>
        <taxon>Centruroides</taxon>
    </lineage>
</organism>
<feature type="domain" description="Galectin" evidence="4">
    <location>
        <begin position="332"/>
        <end position="465"/>
    </location>
</feature>
<dbReference type="PANTHER" id="PTHR11346">
    <property type="entry name" value="GALECTIN"/>
    <property type="match status" value="1"/>
</dbReference>
<dbReference type="InterPro" id="IPR001079">
    <property type="entry name" value="Galectin_CRD"/>
</dbReference>
<dbReference type="InterPro" id="IPR044156">
    <property type="entry name" value="Galectin-like"/>
</dbReference>
<dbReference type="GO" id="GO:0030246">
    <property type="term" value="F:carbohydrate binding"/>
    <property type="evidence" value="ECO:0007669"/>
    <property type="project" value="UniProtKB-UniRule"/>
</dbReference>
<dbReference type="SMART" id="SM00276">
    <property type="entry name" value="GLECT"/>
    <property type="match status" value="3"/>
</dbReference>
<dbReference type="InterPro" id="IPR013320">
    <property type="entry name" value="ConA-like_dom_sf"/>
</dbReference>
<dbReference type="FunFam" id="2.60.120.200:FF:000124">
    <property type="entry name" value="Galectin-4"/>
    <property type="match status" value="1"/>
</dbReference>
<keyword evidence="2" id="KW-0677">Repeat</keyword>
<dbReference type="Pfam" id="PF00337">
    <property type="entry name" value="Gal-bind_lectin"/>
    <property type="match status" value="3"/>
</dbReference>
<feature type="domain" description="Galectin" evidence="4">
    <location>
        <begin position="170"/>
        <end position="300"/>
    </location>
</feature>
<dbReference type="PANTHER" id="PTHR11346:SF147">
    <property type="entry name" value="GALECTIN"/>
    <property type="match status" value="1"/>
</dbReference>
<feature type="domain" description="Galectin" evidence="4">
    <location>
        <begin position="26"/>
        <end position="162"/>
    </location>
</feature>
<evidence type="ECO:0000259" key="4">
    <source>
        <dbReference type="PROSITE" id="PS51304"/>
    </source>
</evidence>
<evidence type="ECO:0000256" key="3">
    <source>
        <dbReference type="RuleBase" id="RU102079"/>
    </source>
</evidence>
<evidence type="ECO:0000256" key="1">
    <source>
        <dbReference type="ARBA" id="ARBA00022734"/>
    </source>
</evidence>
<keyword evidence="1 3" id="KW-0430">Lectin</keyword>
<dbReference type="CDD" id="cd00070">
    <property type="entry name" value="GLECT"/>
    <property type="match status" value="3"/>
</dbReference>
<evidence type="ECO:0000313" key="5">
    <source>
        <dbReference type="EMBL" id="MBW20117.1"/>
    </source>
</evidence>
<dbReference type="SUPFAM" id="SSF49899">
    <property type="entry name" value="Concanavalin A-like lectins/glucanases"/>
    <property type="match status" value="3"/>
</dbReference>
<protein>
    <recommendedName>
        <fullName evidence="3">Galectin</fullName>
    </recommendedName>
</protein>
<dbReference type="SMART" id="SM00908">
    <property type="entry name" value="Gal-bind_lectin"/>
    <property type="match status" value="3"/>
</dbReference>
<dbReference type="EMBL" id="GFWZ01000127">
    <property type="protein sequence ID" value="MBW20117.1"/>
    <property type="molecule type" value="Transcribed_RNA"/>
</dbReference>
<name>A0A2I9LP00_9SCOR</name>
<reference evidence="5" key="1">
    <citation type="journal article" date="2017" name="Toxicon">
        <title>Venom-gland transcriptomics and venom proteomics of the Hentz striped scorpion (Centruroides hentzi; Buthidae) reveal high toxin diversity in a harmless member of a lethal family.</title>
        <authorList>
            <person name="Ward M.J."/>
            <person name="Ellsworth S.A."/>
            <person name="Rokyta D.R."/>
        </authorList>
    </citation>
    <scope>NUCLEOTIDE SEQUENCE</scope>
    <source>
        <tissue evidence="5">Venom gland</tissue>
    </source>
</reference>
<dbReference type="Gene3D" id="2.60.120.200">
    <property type="match status" value="3"/>
</dbReference>
<sequence length="465" mass="52380">MTLLDKLIQKADIEAGLHYRNPSLPCACGLPGGLNIGSKIYIKGIVPNDCSRFSVNLQRGACDETADVYFHFNPRFPSDAGRHVVRNSRYKEEWGKEETDGESPFVPGKPFFMILTSYRNTYEVEVNGDLFCSFTHRENLSLSNVTHLCIEGNLIVQSLHIPVETMPKHLRLAIPGNAKIGDIYNIRGTVNHGAEEWVANIQCGPGKHDDIVLHFNPRFQDRNVVRNTRSDDNWGSEEKKGKMPFEEGEQFYLQIAVSSEEFNIRVNKSPFALFSHRLDVSYASVLYIEGDVNIEDVWIDRTPTHLQTEGSQDGIKNLQKSKFQTFFPELPVISRIINGLKAGNIVVVSGVIDKQPESLAVNLQCDNSKHADIALHYNPRWSSGDDLIVINSRQDEKWGEEVRVKGKFPFSAGVHFEIQILCQNESYSILVNGVQSSVLPHRMELDRVDHLSIEGSAAVHRILVL</sequence>
<dbReference type="AlphaFoldDB" id="A0A2I9LP00"/>
<accession>A0A2I9LP00</accession>
<evidence type="ECO:0000256" key="2">
    <source>
        <dbReference type="ARBA" id="ARBA00022737"/>
    </source>
</evidence>
<dbReference type="PROSITE" id="PS51304">
    <property type="entry name" value="GALECTIN"/>
    <property type="match status" value="3"/>
</dbReference>
<proteinExistence type="predicted"/>